<gene>
    <name evidence="1" type="ORF">I0K15_03195</name>
</gene>
<keyword evidence="2" id="KW-1185">Reference proteome</keyword>
<protein>
    <submittedName>
        <fullName evidence="1">Uncharacterized protein</fullName>
    </submittedName>
</protein>
<dbReference type="Proteomes" id="UP000594800">
    <property type="component" value="Chromosome"/>
</dbReference>
<evidence type="ECO:0000313" key="2">
    <source>
        <dbReference type="Proteomes" id="UP000594800"/>
    </source>
</evidence>
<evidence type="ECO:0000313" key="1">
    <source>
        <dbReference type="EMBL" id="QPH54794.1"/>
    </source>
</evidence>
<name>A0A7S9LT44_9RHOB</name>
<accession>A0A7S9LT44</accession>
<dbReference type="AlphaFoldDB" id="A0A7S9LT44"/>
<sequence length="54" mass="5811">MSLKAVRQNYSVALFTSGSTSGVAGDPNDPRLIFTHRAGGAGGRYHFDAEVEWL</sequence>
<proteinExistence type="predicted"/>
<organism evidence="1 2">
    <name type="scientific">Pontivivens ytuae</name>
    <dbReference type="NCBI Taxonomy" id="2789856"/>
    <lineage>
        <taxon>Bacteria</taxon>
        <taxon>Pseudomonadati</taxon>
        <taxon>Pseudomonadota</taxon>
        <taxon>Alphaproteobacteria</taxon>
        <taxon>Rhodobacterales</taxon>
        <taxon>Paracoccaceae</taxon>
        <taxon>Pontivivens</taxon>
    </lineage>
</organism>
<dbReference type="RefSeq" id="WP_196103996.1">
    <property type="nucleotide sequence ID" value="NZ_CP064942.1"/>
</dbReference>
<reference evidence="1 2" key="1">
    <citation type="submission" date="2020-11" db="EMBL/GenBank/DDBJ databases">
        <title>Description of Pontivivens ytuae sp. nov. isolated from deep sea sediment of Mariana Trench.</title>
        <authorList>
            <person name="Wang Z."/>
            <person name="Sun Q.-L."/>
            <person name="Xu X.-D."/>
            <person name="Tang Y.-Z."/>
            <person name="Zhang J."/>
        </authorList>
    </citation>
    <scope>NUCLEOTIDE SEQUENCE [LARGE SCALE GENOMIC DNA]</scope>
    <source>
        <strain evidence="1 2">MT2928</strain>
    </source>
</reference>
<dbReference type="KEGG" id="poz:I0K15_03195"/>
<dbReference type="EMBL" id="CP064942">
    <property type="protein sequence ID" value="QPH54794.1"/>
    <property type="molecule type" value="Genomic_DNA"/>
</dbReference>